<feature type="region of interest" description="Disordered" evidence="1">
    <location>
        <begin position="1"/>
        <end position="21"/>
    </location>
</feature>
<organism evidence="2 3">
    <name type="scientific">Pseudanabaena biceps PCC 7429</name>
    <dbReference type="NCBI Taxonomy" id="927668"/>
    <lineage>
        <taxon>Bacteria</taxon>
        <taxon>Bacillati</taxon>
        <taxon>Cyanobacteriota</taxon>
        <taxon>Cyanophyceae</taxon>
        <taxon>Pseudanabaenales</taxon>
        <taxon>Pseudanabaenaceae</taxon>
        <taxon>Pseudanabaena</taxon>
    </lineage>
</organism>
<name>L8MVT1_9CYAN</name>
<dbReference type="EMBL" id="ALWB01000236">
    <property type="protein sequence ID" value="ELS30899.1"/>
    <property type="molecule type" value="Genomic_DNA"/>
</dbReference>
<evidence type="ECO:0000313" key="2">
    <source>
        <dbReference type="EMBL" id="ELS30899.1"/>
    </source>
</evidence>
<dbReference type="Proteomes" id="UP000011201">
    <property type="component" value="Unassembled WGS sequence"/>
</dbReference>
<evidence type="ECO:0000256" key="1">
    <source>
        <dbReference type="SAM" id="MobiDB-lite"/>
    </source>
</evidence>
<reference evidence="2 3" key="1">
    <citation type="journal article" date="2013" name="Proc. Natl. Acad. Sci. U.S.A.">
        <title>Improving the coverage of the cyanobacterial phylum using diversity-driven genome sequencing.</title>
        <authorList>
            <person name="Shih P.M."/>
            <person name="Wu D."/>
            <person name="Latifi A."/>
            <person name="Axen S.D."/>
            <person name="Fewer D.P."/>
            <person name="Talla E."/>
            <person name="Calteau A."/>
            <person name="Cai F."/>
            <person name="Tandeau de Marsac N."/>
            <person name="Rippka R."/>
            <person name="Herdman M."/>
            <person name="Sivonen K."/>
            <person name="Coursin T."/>
            <person name="Laurent T."/>
            <person name="Goodwin L."/>
            <person name="Nolan M."/>
            <person name="Davenport K.W."/>
            <person name="Han C.S."/>
            <person name="Rubin E.M."/>
            <person name="Eisen J.A."/>
            <person name="Woyke T."/>
            <person name="Gugger M."/>
            <person name="Kerfeld C.A."/>
        </authorList>
    </citation>
    <scope>NUCLEOTIDE SEQUENCE [LARGE SCALE GENOMIC DNA]</scope>
    <source>
        <strain evidence="2 3">PCC 7429</strain>
    </source>
</reference>
<gene>
    <name evidence="2" type="ORF">Pse7429DRAFT_4098</name>
</gene>
<proteinExistence type="predicted"/>
<keyword evidence="3" id="KW-1185">Reference proteome</keyword>
<dbReference type="SUPFAM" id="SSF57783">
    <property type="entry name" value="Zinc beta-ribbon"/>
    <property type="match status" value="1"/>
</dbReference>
<protein>
    <submittedName>
        <fullName evidence="2">Insertion element protein</fullName>
    </submittedName>
</protein>
<evidence type="ECO:0000313" key="3">
    <source>
        <dbReference type="Proteomes" id="UP000011201"/>
    </source>
</evidence>
<comment type="caution">
    <text evidence="2">The sequence shown here is derived from an EMBL/GenBank/DDBJ whole genome shotgun (WGS) entry which is preliminary data.</text>
</comment>
<sequence length="50" mass="5675">MKCPKCGSTHIRKNGKRGDKQNHICADCGRQFIDNYSVLGYSQDVQKNMT</sequence>
<accession>L8MVT1</accession>
<dbReference type="AlphaFoldDB" id="L8MVT1"/>